<dbReference type="InterPro" id="IPR027935">
    <property type="entry name" value="Di19_C"/>
</dbReference>
<dbReference type="Pfam" id="PF05605">
    <property type="entry name" value="zf-Di19"/>
    <property type="match status" value="1"/>
</dbReference>
<evidence type="ECO:0000259" key="4">
    <source>
        <dbReference type="Pfam" id="PF14571"/>
    </source>
</evidence>
<comment type="similarity">
    <text evidence="1">Belongs to the Di19 family.</text>
</comment>
<feature type="compositionally biased region" description="Basic and acidic residues" evidence="2">
    <location>
        <begin position="193"/>
        <end position="212"/>
    </location>
</feature>
<feature type="region of interest" description="Disordered" evidence="2">
    <location>
        <begin position="172"/>
        <end position="212"/>
    </location>
</feature>
<dbReference type="EMBL" id="JBBPBN010000207">
    <property type="protein sequence ID" value="KAK8972624.1"/>
    <property type="molecule type" value="Genomic_DNA"/>
</dbReference>
<evidence type="ECO:0000313" key="6">
    <source>
        <dbReference type="Proteomes" id="UP001396334"/>
    </source>
</evidence>
<name>A0ABR2N8Y3_9ROSI</name>
<accession>A0ABR2N8Y3</accession>
<dbReference type="Pfam" id="PF14571">
    <property type="entry name" value="Di19_C"/>
    <property type="match status" value="1"/>
</dbReference>
<dbReference type="InterPro" id="IPR008598">
    <property type="entry name" value="Di19_Zn-bd"/>
</dbReference>
<protein>
    <submittedName>
        <fullName evidence="5">Uncharacterized protein</fullName>
    </submittedName>
</protein>
<feature type="domain" description="Di19 C-terminal" evidence="4">
    <location>
        <begin position="125"/>
        <end position="216"/>
    </location>
</feature>
<sequence length="313" mass="34665">MTLISRIVGGLLATHNVVVEDLCIDFEEIEEDGELKTEYPCPYCSEDFDLLGLCCHIDDEHHLEAGYGVCPVCALRVEMNMVDHITTQHGNVFKISFYFIGLGDVTHHAFFISFTSFSGDSYSTLSSLRKELHDSQYQYFLSKSWSSLSSSNIALHSLLSFLSCPPPADSSESVKSATSSEATLEDNGSNENMLEKDVQPSPLSDKEHLEKSKRAQQSYDSCNFHGFEVLVHNLRLLVHLSGNLSSHPPPPRVSNRRLRLRVQITPIVFEGTCGDSSTSSNSSSPKTDAVGDRELLASCQGFTNWTLFCGSKH</sequence>
<evidence type="ECO:0000256" key="2">
    <source>
        <dbReference type="SAM" id="MobiDB-lite"/>
    </source>
</evidence>
<keyword evidence="6" id="KW-1185">Reference proteome</keyword>
<evidence type="ECO:0000256" key="1">
    <source>
        <dbReference type="ARBA" id="ARBA00007109"/>
    </source>
</evidence>
<evidence type="ECO:0000259" key="3">
    <source>
        <dbReference type="Pfam" id="PF05605"/>
    </source>
</evidence>
<dbReference type="Proteomes" id="UP001396334">
    <property type="component" value="Unassembled WGS sequence"/>
</dbReference>
<dbReference type="InterPro" id="IPR033347">
    <property type="entry name" value="Di19"/>
</dbReference>
<feature type="domain" description="Di19 zinc-binding" evidence="3">
    <location>
        <begin position="38"/>
        <end position="90"/>
    </location>
</feature>
<dbReference type="PANTHER" id="PTHR31875:SF25">
    <property type="entry name" value="PROTEIN DEHYDRATION-INDUCED 19 HOMOLOG 2"/>
    <property type="match status" value="1"/>
</dbReference>
<proteinExistence type="inferred from homology"/>
<comment type="caution">
    <text evidence="5">The sequence shown here is derived from an EMBL/GenBank/DDBJ whole genome shotgun (WGS) entry which is preliminary data.</text>
</comment>
<gene>
    <name evidence="5" type="ORF">V6N11_082554</name>
</gene>
<organism evidence="5 6">
    <name type="scientific">Hibiscus sabdariffa</name>
    <name type="common">roselle</name>
    <dbReference type="NCBI Taxonomy" id="183260"/>
    <lineage>
        <taxon>Eukaryota</taxon>
        <taxon>Viridiplantae</taxon>
        <taxon>Streptophyta</taxon>
        <taxon>Embryophyta</taxon>
        <taxon>Tracheophyta</taxon>
        <taxon>Spermatophyta</taxon>
        <taxon>Magnoliopsida</taxon>
        <taxon>eudicotyledons</taxon>
        <taxon>Gunneridae</taxon>
        <taxon>Pentapetalae</taxon>
        <taxon>rosids</taxon>
        <taxon>malvids</taxon>
        <taxon>Malvales</taxon>
        <taxon>Malvaceae</taxon>
        <taxon>Malvoideae</taxon>
        <taxon>Hibiscus</taxon>
    </lineage>
</organism>
<reference evidence="5 6" key="1">
    <citation type="journal article" date="2024" name="G3 (Bethesda)">
        <title>Genome assembly of Hibiscus sabdariffa L. provides insights into metabolisms of medicinal natural products.</title>
        <authorList>
            <person name="Kim T."/>
        </authorList>
    </citation>
    <scope>NUCLEOTIDE SEQUENCE [LARGE SCALE GENOMIC DNA]</scope>
    <source>
        <strain evidence="5">TK-2024</strain>
        <tissue evidence="5">Old leaves</tissue>
    </source>
</reference>
<dbReference type="PANTHER" id="PTHR31875">
    <property type="entry name" value="PROTEIN DEHYDRATION-INDUCED 19"/>
    <property type="match status" value="1"/>
</dbReference>
<evidence type="ECO:0000313" key="5">
    <source>
        <dbReference type="EMBL" id="KAK8972624.1"/>
    </source>
</evidence>
<feature type="compositionally biased region" description="Low complexity" evidence="2">
    <location>
        <begin position="172"/>
        <end position="182"/>
    </location>
</feature>